<dbReference type="OrthoDB" id="1081388at2759"/>
<evidence type="ECO:0000313" key="3">
    <source>
        <dbReference type="Proteomes" id="UP000298416"/>
    </source>
</evidence>
<feature type="compositionally biased region" description="Polar residues" evidence="1">
    <location>
        <begin position="40"/>
        <end position="66"/>
    </location>
</feature>
<gene>
    <name evidence="2" type="ORF">SASPL_112312</name>
</gene>
<dbReference type="AlphaFoldDB" id="A0A8X8Y8V0"/>
<name>A0A8X8Y8V0_SALSN</name>
<keyword evidence="3" id="KW-1185">Reference proteome</keyword>
<proteinExistence type="predicted"/>
<dbReference type="Proteomes" id="UP000298416">
    <property type="component" value="Unassembled WGS sequence"/>
</dbReference>
<protein>
    <submittedName>
        <fullName evidence="2">Uncharacterized protein</fullName>
    </submittedName>
</protein>
<organism evidence="2">
    <name type="scientific">Salvia splendens</name>
    <name type="common">Scarlet sage</name>
    <dbReference type="NCBI Taxonomy" id="180675"/>
    <lineage>
        <taxon>Eukaryota</taxon>
        <taxon>Viridiplantae</taxon>
        <taxon>Streptophyta</taxon>
        <taxon>Embryophyta</taxon>
        <taxon>Tracheophyta</taxon>
        <taxon>Spermatophyta</taxon>
        <taxon>Magnoliopsida</taxon>
        <taxon>eudicotyledons</taxon>
        <taxon>Gunneridae</taxon>
        <taxon>Pentapetalae</taxon>
        <taxon>asterids</taxon>
        <taxon>lamiids</taxon>
        <taxon>Lamiales</taxon>
        <taxon>Lamiaceae</taxon>
        <taxon>Nepetoideae</taxon>
        <taxon>Mentheae</taxon>
        <taxon>Salviinae</taxon>
        <taxon>Salvia</taxon>
        <taxon>Salvia subgen. Calosphace</taxon>
        <taxon>core Calosphace</taxon>
    </lineage>
</organism>
<accession>A0A8X8Y8V0</accession>
<comment type="caution">
    <text evidence="2">The sequence shown here is derived from an EMBL/GenBank/DDBJ whole genome shotgun (WGS) entry which is preliminary data.</text>
</comment>
<dbReference type="PANTHER" id="PTHR34956:SF2">
    <property type="entry name" value="OS05G0397300 PROTEIN"/>
    <property type="match status" value="1"/>
</dbReference>
<dbReference type="EMBL" id="PNBA02000004">
    <property type="protein sequence ID" value="KAG6428063.1"/>
    <property type="molecule type" value="Genomic_DNA"/>
</dbReference>
<sequence length="132" mass="15058">MEAALELEDDVFFKDLSKQISLLIMDDDDQQHSHSHSHSPPFNSQGLTQANNPATQSSSFFSYDQHQASKRESKGTGVFIPRSSLNSRRRSARQARFMASANKFQRPFDHGSRGLSHDTLINPSYDHSFRRF</sequence>
<reference evidence="2" key="1">
    <citation type="submission" date="2018-01" db="EMBL/GenBank/DDBJ databases">
        <authorList>
            <person name="Mao J.F."/>
        </authorList>
    </citation>
    <scope>NUCLEOTIDE SEQUENCE</scope>
    <source>
        <strain evidence="2">Huo1</strain>
        <tissue evidence="2">Leaf</tissue>
    </source>
</reference>
<reference evidence="2" key="2">
    <citation type="submission" date="2020-08" db="EMBL/GenBank/DDBJ databases">
        <title>Plant Genome Project.</title>
        <authorList>
            <person name="Zhang R.-G."/>
        </authorList>
    </citation>
    <scope>NUCLEOTIDE SEQUENCE</scope>
    <source>
        <strain evidence="2">Huo1</strain>
        <tissue evidence="2">Leaf</tissue>
    </source>
</reference>
<evidence type="ECO:0000256" key="1">
    <source>
        <dbReference type="SAM" id="MobiDB-lite"/>
    </source>
</evidence>
<dbReference type="PANTHER" id="PTHR34956">
    <property type="entry name" value="OS05G0397300 PROTEIN"/>
    <property type="match status" value="1"/>
</dbReference>
<feature type="region of interest" description="Disordered" evidence="1">
    <location>
        <begin position="27"/>
        <end position="95"/>
    </location>
</feature>
<evidence type="ECO:0000313" key="2">
    <source>
        <dbReference type="EMBL" id="KAG6428063.1"/>
    </source>
</evidence>